<accession>A0ABR6WX56</accession>
<organism evidence="2 3">
    <name type="scientific">Acetobacterium fimetarium</name>
    <dbReference type="NCBI Taxonomy" id="52691"/>
    <lineage>
        <taxon>Bacteria</taxon>
        <taxon>Bacillati</taxon>
        <taxon>Bacillota</taxon>
        <taxon>Clostridia</taxon>
        <taxon>Eubacteriales</taxon>
        <taxon>Eubacteriaceae</taxon>
        <taxon>Acetobacterium</taxon>
    </lineage>
</organism>
<evidence type="ECO:0000313" key="2">
    <source>
        <dbReference type="EMBL" id="MBC3805207.1"/>
    </source>
</evidence>
<dbReference type="RefSeq" id="WP_186843091.1">
    <property type="nucleotide sequence ID" value="NZ_WJBC01000021.1"/>
</dbReference>
<name>A0ABR6WX56_9FIRM</name>
<proteinExistence type="predicted"/>
<keyword evidence="3" id="KW-1185">Reference proteome</keyword>
<keyword evidence="1" id="KW-0175">Coiled coil</keyword>
<comment type="caution">
    <text evidence="2">The sequence shown here is derived from an EMBL/GenBank/DDBJ whole genome shotgun (WGS) entry which is preliminary data.</text>
</comment>
<dbReference type="Proteomes" id="UP000603234">
    <property type="component" value="Unassembled WGS sequence"/>
</dbReference>
<protein>
    <submittedName>
        <fullName evidence="2">Uncharacterized protein</fullName>
    </submittedName>
</protein>
<evidence type="ECO:0000256" key="1">
    <source>
        <dbReference type="SAM" id="Coils"/>
    </source>
</evidence>
<feature type="coiled-coil region" evidence="1">
    <location>
        <begin position="31"/>
        <end position="66"/>
    </location>
</feature>
<dbReference type="EMBL" id="WJBC01000021">
    <property type="protein sequence ID" value="MBC3805207.1"/>
    <property type="molecule type" value="Genomic_DNA"/>
</dbReference>
<reference evidence="2 3" key="1">
    <citation type="journal article" date="2020" name="mSystems">
        <title>Defining Genomic and Predicted Metabolic Features of the Acetobacterium Genus.</title>
        <authorList>
            <person name="Ross D.E."/>
            <person name="Marshall C.W."/>
            <person name="Gulliver D."/>
            <person name="May H.D."/>
            <person name="Norman R.S."/>
        </authorList>
    </citation>
    <scope>NUCLEOTIDE SEQUENCE [LARGE SCALE GENOMIC DNA]</scope>
    <source>
        <strain evidence="2 3">DSM 8238</strain>
    </source>
</reference>
<evidence type="ECO:0000313" key="3">
    <source>
        <dbReference type="Proteomes" id="UP000603234"/>
    </source>
</evidence>
<gene>
    <name evidence="2" type="ORF">GH808_12325</name>
</gene>
<sequence length="116" mass="13579">MLHSEDADINEVIREIISLDKRAIGIKKRVASRAEQMMEQTRNDIKEREKAEIDKAQKQAKKIYEIEIEKAKTERLAIINSMDKELLKVRYRYDEKKAEKAIAVLEKLFNTKTEGS</sequence>